<gene>
    <name evidence="3" type="ORF">QR90_08045</name>
</gene>
<keyword evidence="1" id="KW-0378">Hydrolase</keyword>
<evidence type="ECO:0000259" key="2">
    <source>
        <dbReference type="Pfam" id="PF12697"/>
    </source>
</evidence>
<dbReference type="Gene3D" id="3.40.50.1820">
    <property type="entry name" value="alpha/beta hydrolase"/>
    <property type="match status" value="1"/>
</dbReference>
<evidence type="ECO:0000313" key="3">
    <source>
        <dbReference type="EMBL" id="AIZ45076.1"/>
    </source>
</evidence>
<protein>
    <submittedName>
        <fullName evidence="3">Dihydrolipoamide acetyltransferase</fullName>
    </submittedName>
</protein>
<dbReference type="GO" id="GO:0016020">
    <property type="term" value="C:membrane"/>
    <property type="evidence" value="ECO:0007669"/>
    <property type="project" value="TreeGrafter"/>
</dbReference>
<dbReference type="Pfam" id="PF12697">
    <property type="entry name" value="Abhydrolase_6"/>
    <property type="match status" value="1"/>
</dbReference>
<accession>A0A0A7KG02</accession>
<sequence length="249" mass="27052">MLPAVSSGVYERSGVRMHYRVLGEGPPMVLVHGLSGSSRWWRRNLRALTRRHRVYALDLSGYGAARRQRALSVRESAALIADWLEAENLQDITLIGHSMGGHICIRVAAGHPQRIENLVLVCASGLLKASAYRTALNLPRALVTGRKRFVPRILTDALLAGPLNLWRNASDLLKDSVQDCLPMITSRTLVVWGERDALVPLPLGELLARSIAGAQLAVIPHAGHVVMVDAPDEFNTAVLTFVDGPQGAG</sequence>
<keyword evidence="3" id="KW-0808">Transferase</keyword>
<feature type="domain" description="AB hydrolase-1" evidence="2">
    <location>
        <begin position="28"/>
        <end position="235"/>
    </location>
</feature>
<dbReference type="InterPro" id="IPR000073">
    <property type="entry name" value="AB_hydrolase_1"/>
</dbReference>
<reference evidence="4" key="1">
    <citation type="submission" date="2014-11" db="EMBL/GenBank/DDBJ databases">
        <title>Hymenobacter sp. DG25B genome submission.</title>
        <authorList>
            <person name="Jung H.-Y."/>
            <person name="Kim M.K."/>
            <person name="Srinivasan S."/>
            <person name="Lim S."/>
        </authorList>
    </citation>
    <scope>NUCLEOTIDE SEQUENCE [LARGE SCALE GENOMIC DNA]</scope>
    <source>
        <strain evidence="4">DY59</strain>
    </source>
</reference>
<dbReference type="GO" id="GO:0016787">
    <property type="term" value="F:hydrolase activity"/>
    <property type="evidence" value="ECO:0007669"/>
    <property type="project" value="UniProtKB-KW"/>
</dbReference>
<dbReference type="PANTHER" id="PTHR43798:SF31">
    <property type="entry name" value="AB HYDROLASE SUPERFAMILY PROTEIN YCLE"/>
    <property type="match status" value="1"/>
</dbReference>
<evidence type="ECO:0000256" key="1">
    <source>
        <dbReference type="ARBA" id="ARBA00022801"/>
    </source>
</evidence>
<proteinExistence type="predicted"/>
<dbReference type="STRING" id="1182571.QR90_08045"/>
<dbReference type="HOGENOM" id="CLU_020336_53_1_0"/>
<dbReference type="AlphaFoldDB" id="A0A0A7KG02"/>
<dbReference type="PRINTS" id="PR00111">
    <property type="entry name" value="ABHYDROLASE"/>
</dbReference>
<dbReference type="InterPro" id="IPR029058">
    <property type="entry name" value="AB_hydrolase_fold"/>
</dbReference>
<dbReference type="GO" id="GO:0016740">
    <property type="term" value="F:transferase activity"/>
    <property type="evidence" value="ECO:0007669"/>
    <property type="project" value="UniProtKB-KW"/>
</dbReference>
<dbReference type="KEGG" id="dsw:QR90_08045"/>
<dbReference type="Proteomes" id="UP000030634">
    <property type="component" value="Chromosome"/>
</dbReference>
<name>A0A0A7KG02_9DEIO</name>
<dbReference type="PANTHER" id="PTHR43798">
    <property type="entry name" value="MONOACYLGLYCEROL LIPASE"/>
    <property type="match status" value="1"/>
</dbReference>
<dbReference type="EMBL" id="CP010028">
    <property type="protein sequence ID" value="AIZ45076.1"/>
    <property type="molecule type" value="Genomic_DNA"/>
</dbReference>
<evidence type="ECO:0000313" key="4">
    <source>
        <dbReference type="Proteomes" id="UP000030634"/>
    </source>
</evidence>
<dbReference type="SUPFAM" id="SSF53474">
    <property type="entry name" value="alpha/beta-Hydrolases"/>
    <property type="match status" value="1"/>
</dbReference>
<organism evidence="3 4">
    <name type="scientific">Deinococcus radiopugnans</name>
    <dbReference type="NCBI Taxonomy" id="57497"/>
    <lineage>
        <taxon>Bacteria</taxon>
        <taxon>Thermotogati</taxon>
        <taxon>Deinococcota</taxon>
        <taxon>Deinococci</taxon>
        <taxon>Deinococcales</taxon>
        <taxon>Deinococcaceae</taxon>
        <taxon>Deinococcus</taxon>
    </lineage>
</organism>
<dbReference type="InterPro" id="IPR050266">
    <property type="entry name" value="AB_hydrolase_sf"/>
</dbReference>